<dbReference type="AlphaFoldDB" id="A0A4Q9GVZ1"/>
<dbReference type="RefSeq" id="WP_130968996.1">
    <property type="nucleotide sequence ID" value="NZ_SIXI01000007.1"/>
</dbReference>
<proteinExistence type="predicted"/>
<evidence type="ECO:0000313" key="3">
    <source>
        <dbReference type="EMBL" id="TBO28299.1"/>
    </source>
</evidence>
<evidence type="ECO:0000259" key="2">
    <source>
        <dbReference type="Pfam" id="PF07589"/>
    </source>
</evidence>
<evidence type="ECO:0000313" key="4">
    <source>
        <dbReference type="Proteomes" id="UP000292120"/>
    </source>
</evidence>
<dbReference type="Proteomes" id="UP000292120">
    <property type="component" value="Unassembled WGS sequence"/>
</dbReference>
<reference evidence="3 4" key="1">
    <citation type="submission" date="2019-02" db="EMBL/GenBank/DDBJ databases">
        <title>Aquabacterium sp. strain KMB7.</title>
        <authorList>
            <person name="Chen W.-M."/>
        </authorList>
    </citation>
    <scope>NUCLEOTIDE SEQUENCE [LARGE SCALE GENOMIC DNA]</scope>
    <source>
        <strain evidence="3 4">KMB7</strain>
    </source>
</reference>
<dbReference type="EMBL" id="SIXI01000007">
    <property type="protein sequence ID" value="TBO28299.1"/>
    <property type="molecule type" value="Genomic_DNA"/>
</dbReference>
<feature type="domain" description="Ice-binding protein C-terminal" evidence="2">
    <location>
        <begin position="263"/>
        <end position="287"/>
    </location>
</feature>
<feature type="chain" id="PRO_5020936446" description="Ice-binding protein C-terminal domain-containing protein" evidence="1">
    <location>
        <begin position="27"/>
        <end position="292"/>
    </location>
</feature>
<gene>
    <name evidence="3" type="ORF">EYS42_14935</name>
</gene>
<comment type="caution">
    <text evidence="3">The sequence shown here is derived from an EMBL/GenBank/DDBJ whole genome shotgun (WGS) entry which is preliminary data.</text>
</comment>
<accession>A0A4Q9GVZ1</accession>
<protein>
    <recommendedName>
        <fullName evidence="2">Ice-binding protein C-terminal domain-containing protein</fullName>
    </recommendedName>
</protein>
<feature type="signal peptide" evidence="1">
    <location>
        <begin position="1"/>
        <end position="26"/>
    </location>
</feature>
<keyword evidence="4" id="KW-1185">Reference proteome</keyword>
<dbReference type="InterPro" id="IPR013424">
    <property type="entry name" value="Ice-binding_C"/>
</dbReference>
<dbReference type="Pfam" id="PF07589">
    <property type="entry name" value="PEP-CTERM"/>
    <property type="match status" value="1"/>
</dbReference>
<organism evidence="3 4">
    <name type="scientific">Aquabacterium lacunae</name>
    <dbReference type="NCBI Taxonomy" id="2528630"/>
    <lineage>
        <taxon>Bacteria</taxon>
        <taxon>Pseudomonadati</taxon>
        <taxon>Pseudomonadota</taxon>
        <taxon>Betaproteobacteria</taxon>
        <taxon>Burkholderiales</taxon>
        <taxon>Aquabacterium</taxon>
    </lineage>
</organism>
<keyword evidence="1" id="KW-0732">Signal</keyword>
<sequence>MKRAWMSFKGVALCGAWALAAGHAQAFQSELINLAEARVGVSITSTTSSPQAQLLPDELFGAWRYTDVGIASATNELGRTVVDLGLDMSSQFVDAATGELYAYRVSRIDVQQTTETQYGSYDMLDWRGSFTAPDEGTAHWFDVRFNFTGDVRDAAVRVEGRNGSFTHPRTGATVAVPPAVTFDGVRAGTAGTDTFLSVRSETWDAGRYGISAPGVLTLGLENARGGSASRFGIELVSQYFNVRSVTQDTSYSFTTTTLERVSAVPEAGATWLALAGAGLAVAAARRRRQAGA</sequence>
<name>A0A4Q9GVZ1_9BURK</name>
<evidence type="ECO:0000256" key="1">
    <source>
        <dbReference type="SAM" id="SignalP"/>
    </source>
</evidence>